<protein>
    <submittedName>
        <fullName evidence="1">Uncharacterized protein</fullName>
    </submittedName>
</protein>
<gene>
    <name evidence="1" type="ORF">O181_030915</name>
</gene>
<sequence length="143" mass="15723">MASISIGNFHFSSGHQDTPSGGLIKAPGQVSKVKYQLRNQEIIGYSHSQYSSKGILAVHSQGIFKRQFQKNLSRVNSASIHLGNHIHSMQSGLTKTCISFIKHGKIIQLSSFLNLARYTFHQTINTASSIQYRSAASLKESSS</sequence>
<dbReference type="AlphaFoldDB" id="A0A9Q3H6P5"/>
<name>A0A9Q3H6P5_9BASI</name>
<comment type="caution">
    <text evidence="1">The sequence shown here is derived from an EMBL/GenBank/DDBJ whole genome shotgun (WGS) entry which is preliminary data.</text>
</comment>
<dbReference type="Proteomes" id="UP000765509">
    <property type="component" value="Unassembled WGS sequence"/>
</dbReference>
<keyword evidence="2" id="KW-1185">Reference proteome</keyword>
<organism evidence="1 2">
    <name type="scientific">Austropuccinia psidii MF-1</name>
    <dbReference type="NCBI Taxonomy" id="1389203"/>
    <lineage>
        <taxon>Eukaryota</taxon>
        <taxon>Fungi</taxon>
        <taxon>Dikarya</taxon>
        <taxon>Basidiomycota</taxon>
        <taxon>Pucciniomycotina</taxon>
        <taxon>Pucciniomycetes</taxon>
        <taxon>Pucciniales</taxon>
        <taxon>Sphaerophragmiaceae</taxon>
        <taxon>Austropuccinia</taxon>
    </lineage>
</organism>
<dbReference type="EMBL" id="AVOT02010956">
    <property type="protein sequence ID" value="MBW0491200.1"/>
    <property type="molecule type" value="Genomic_DNA"/>
</dbReference>
<proteinExistence type="predicted"/>
<reference evidence="1" key="1">
    <citation type="submission" date="2021-03" db="EMBL/GenBank/DDBJ databases">
        <title>Draft genome sequence of rust myrtle Austropuccinia psidii MF-1, a brazilian biotype.</title>
        <authorList>
            <person name="Quecine M.C."/>
            <person name="Pachon D.M.R."/>
            <person name="Bonatelli M.L."/>
            <person name="Correr F.H."/>
            <person name="Franceschini L.M."/>
            <person name="Leite T.F."/>
            <person name="Margarido G.R.A."/>
            <person name="Almeida C.A."/>
            <person name="Ferrarezi J.A."/>
            <person name="Labate C.A."/>
        </authorList>
    </citation>
    <scope>NUCLEOTIDE SEQUENCE</scope>
    <source>
        <strain evidence="1">MF-1</strain>
    </source>
</reference>
<evidence type="ECO:0000313" key="1">
    <source>
        <dbReference type="EMBL" id="MBW0491200.1"/>
    </source>
</evidence>
<evidence type="ECO:0000313" key="2">
    <source>
        <dbReference type="Proteomes" id="UP000765509"/>
    </source>
</evidence>
<accession>A0A9Q3H6P5</accession>